<dbReference type="Proteomes" id="UP001589613">
    <property type="component" value="Unassembled WGS sequence"/>
</dbReference>
<evidence type="ECO:0000256" key="2">
    <source>
        <dbReference type="ARBA" id="ARBA00023015"/>
    </source>
</evidence>
<dbReference type="Gene3D" id="1.10.10.10">
    <property type="entry name" value="Winged helix-like DNA-binding domain superfamily/Winged helix DNA-binding domain"/>
    <property type="match status" value="1"/>
</dbReference>
<evidence type="ECO:0000256" key="1">
    <source>
        <dbReference type="ARBA" id="ARBA00009437"/>
    </source>
</evidence>
<comment type="similarity">
    <text evidence="1">Belongs to the LysR transcriptional regulatory family.</text>
</comment>
<evidence type="ECO:0000313" key="7">
    <source>
        <dbReference type="Proteomes" id="UP001589613"/>
    </source>
</evidence>
<keyword evidence="4" id="KW-0804">Transcription</keyword>
<evidence type="ECO:0000313" key="6">
    <source>
        <dbReference type="EMBL" id="MFB9733168.1"/>
    </source>
</evidence>
<accession>A0ABV5V645</accession>
<dbReference type="SUPFAM" id="SSF46785">
    <property type="entry name" value="Winged helix' DNA-binding domain"/>
    <property type="match status" value="1"/>
</dbReference>
<feature type="domain" description="HTH lysR-type" evidence="5">
    <location>
        <begin position="2"/>
        <end position="59"/>
    </location>
</feature>
<keyword evidence="7" id="KW-1185">Reference proteome</keyword>
<dbReference type="InterPro" id="IPR036390">
    <property type="entry name" value="WH_DNA-bd_sf"/>
</dbReference>
<dbReference type="RefSeq" id="WP_141337935.1">
    <property type="nucleotide sequence ID" value="NZ_JBHMAX010000024.1"/>
</dbReference>
<organism evidence="6 7">
    <name type="scientific">Ornithinimicrobium kibberense</name>
    <dbReference type="NCBI Taxonomy" id="282060"/>
    <lineage>
        <taxon>Bacteria</taxon>
        <taxon>Bacillati</taxon>
        <taxon>Actinomycetota</taxon>
        <taxon>Actinomycetes</taxon>
        <taxon>Micrococcales</taxon>
        <taxon>Ornithinimicrobiaceae</taxon>
        <taxon>Ornithinimicrobium</taxon>
    </lineage>
</organism>
<dbReference type="InterPro" id="IPR005119">
    <property type="entry name" value="LysR_subst-bd"/>
</dbReference>
<dbReference type="InterPro" id="IPR000847">
    <property type="entry name" value="LysR_HTH_N"/>
</dbReference>
<dbReference type="InterPro" id="IPR036388">
    <property type="entry name" value="WH-like_DNA-bd_sf"/>
</dbReference>
<dbReference type="Pfam" id="PF03466">
    <property type="entry name" value="LysR_substrate"/>
    <property type="match status" value="1"/>
</dbReference>
<evidence type="ECO:0000256" key="4">
    <source>
        <dbReference type="ARBA" id="ARBA00023163"/>
    </source>
</evidence>
<dbReference type="Pfam" id="PF00126">
    <property type="entry name" value="HTH_1"/>
    <property type="match status" value="1"/>
</dbReference>
<dbReference type="PROSITE" id="PS50931">
    <property type="entry name" value="HTH_LYSR"/>
    <property type="match status" value="1"/>
</dbReference>
<dbReference type="Gene3D" id="3.40.190.10">
    <property type="entry name" value="Periplasmic binding protein-like II"/>
    <property type="match status" value="2"/>
</dbReference>
<keyword evidence="3" id="KW-0238">DNA-binding</keyword>
<reference evidence="6 7" key="1">
    <citation type="submission" date="2024-09" db="EMBL/GenBank/DDBJ databases">
        <authorList>
            <person name="Sun Q."/>
            <person name="Mori K."/>
        </authorList>
    </citation>
    <scope>NUCLEOTIDE SEQUENCE [LARGE SCALE GENOMIC DNA]</scope>
    <source>
        <strain evidence="6 7">JCM 12763</strain>
    </source>
</reference>
<gene>
    <name evidence="6" type="ORF">ACFFN0_14045</name>
</gene>
<proteinExistence type="inferred from homology"/>
<keyword evidence="2" id="KW-0805">Transcription regulation</keyword>
<dbReference type="EMBL" id="JBHMAX010000024">
    <property type="protein sequence ID" value="MFB9733168.1"/>
    <property type="molecule type" value="Genomic_DNA"/>
</dbReference>
<name>A0ABV5V645_9MICO</name>
<dbReference type="PANTHER" id="PTHR30346:SF29">
    <property type="entry name" value="LYSR SUBSTRATE-BINDING"/>
    <property type="match status" value="1"/>
</dbReference>
<dbReference type="SUPFAM" id="SSF53850">
    <property type="entry name" value="Periplasmic binding protein-like II"/>
    <property type="match status" value="1"/>
</dbReference>
<comment type="caution">
    <text evidence="6">The sequence shown here is derived from an EMBL/GenBank/DDBJ whole genome shotgun (WGS) entry which is preliminary data.</text>
</comment>
<evidence type="ECO:0000256" key="3">
    <source>
        <dbReference type="ARBA" id="ARBA00023125"/>
    </source>
</evidence>
<protein>
    <submittedName>
        <fullName evidence="6">LysR substrate-binding domain-containing protein</fullName>
    </submittedName>
</protein>
<evidence type="ECO:0000259" key="5">
    <source>
        <dbReference type="PROSITE" id="PS50931"/>
    </source>
</evidence>
<dbReference type="PANTHER" id="PTHR30346">
    <property type="entry name" value="TRANSCRIPTIONAL DUAL REGULATOR HCAR-RELATED"/>
    <property type="match status" value="1"/>
</dbReference>
<sequence>MFNPDHLRTLQAVVEEGTVLAAADRLRLTPSAVSQQLSRLQREAGQPVMVRQGRNLVPTDAADVLVRLAERVVDLDERARAELETLQEEVSGPLVVAAFATALRGLVAPAVTRLGERHPHLEITLREHSPEESIPALLRGEVDLVVVHDWTDRHASPRRGLQAHLLGLDPVDLVTLRDEPLELGPDGVDLDDLGGRVWIDDTPGVFSDWLLEAFAQRSLPHRIGATVDSVNTRVTLVAEGFGICLLPRLGREVLPDEVVATPLVEAPTRRIHAVHREASARRPAVEAAVAALDAVWQEREELPNSPARDDG</sequence>